<reference evidence="1 2" key="1">
    <citation type="submission" date="2020-08" db="EMBL/GenBank/DDBJ databases">
        <authorList>
            <person name="Liu C."/>
            <person name="Sun Q."/>
        </authorList>
    </citation>
    <scope>NUCLEOTIDE SEQUENCE [LARGE SCALE GENOMIC DNA]</scope>
    <source>
        <strain evidence="1 2">NSJ-18</strain>
    </source>
</reference>
<evidence type="ECO:0000313" key="2">
    <source>
        <dbReference type="Proteomes" id="UP000609849"/>
    </source>
</evidence>
<dbReference type="InterPro" id="IPR046897">
    <property type="entry name" value="ABC-3C_MC6"/>
</dbReference>
<dbReference type="Pfam" id="PF20293">
    <property type="entry name" value="MC6"/>
    <property type="match status" value="1"/>
</dbReference>
<evidence type="ECO:0000313" key="1">
    <source>
        <dbReference type="EMBL" id="MBC5996515.1"/>
    </source>
</evidence>
<proteinExistence type="predicted"/>
<accession>A0ABR7JNT0</accession>
<protein>
    <submittedName>
        <fullName evidence="1">Uncharacterized protein</fullName>
    </submittedName>
</protein>
<name>A0ABR7JNT0_9FIRM</name>
<dbReference type="RefSeq" id="WP_153926002.1">
    <property type="nucleotide sequence ID" value="NZ_JACRWE010000003.1"/>
</dbReference>
<organism evidence="1 2">
    <name type="scientific">Romboutsia faecis</name>
    <dbReference type="NCBI Taxonomy" id="2764597"/>
    <lineage>
        <taxon>Bacteria</taxon>
        <taxon>Bacillati</taxon>
        <taxon>Bacillota</taxon>
        <taxon>Clostridia</taxon>
        <taxon>Peptostreptococcales</taxon>
        <taxon>Peptostreptococcaceae</taxon>
        <taxon>Romboutsia</taxon>
    </lineage>
</organism>
<comment type="caution">
    <text evidence="1">The sequence shown here is derived from an EMBL/GenBank/DDBJ whole genome shotgun (WGS) entry which is preliminary data.</text>
</comment>
<sequence>MDYFTISKYQTIEENIPYSSMILYNILDKEMHIDELFTEYTRLNNITLNLNVERVLLLCLTFLYSIGKIELTNKYIKRYEL</sequence>
<gene>
    <name evidence="1" type="ORF">H8923_07045</name>
</gene>
<keyword evidence="2" id="KW-1185">Reference proteome</keyword>
<dbReference type="Proteomes" id="UP000609849">
    <property type="component" value="Unassembled WGS sequence"/>
</dbReference>
<dbReference type="EMBL" id="JACRWE010000003">
    <property type="protein sequence ID" value="MBC5996515.1"/>
    <property type="molecule type" value="Genomic_DNA"/>
</dbReference>